<evidence type="ECO:0000313" key="2">
    <source>
        <dbReference type="Proteomes" id="UP000000238"/>
    </source>
</evidence>
<dbReference type="AlphaFoldDB" id="Q2SF69"/>
<evidence type="ECO:0000313" key="1">
    <source>
        <dbReference type="EMBL" id="ABC30705.1"/>
    </source>
</evidence>
<accession>Q2SF69</accession>
<dbReference type="Gene3D" id="3.40.390.10">
    <property type="entry name" value="Collagenase (Catalytic Domain)"/>
    <property type="match status" value="1"/>
</dbReference>
<proteinExistence type="predicted"/>
<gene>
    <name evidence="1" type="ordered locus">HCH_03987</name>
</gene>
<dbReference type="SUPFAM" id="SSF55486">
    <property type="entry name" value="Metalloproteases ('zincins'), catalytic domain"/>
    <property type="match status" value="1"/>
</dbReference>
<dbReference type="Proteomes" id="UP000000238">
    <property type="component" value="Chromosome"/>
</dbReference>
<sequence length="279" mass="31712">MKKTIKKSSWDAVIDTGVCDAYNNADLTIQLRLGFKQINPSGGAATGTYNDYGDKSATARKIVKWSNSEWLSWKTNFVNSAKNFWHGKFWLVNNFSEFEYVDAGTKYIPNIWCRFELYGEDYSPAKKFHHVIEVVRLDKSETWFGSHSKLYDSLDTNSVQKGTDSKGNPIMQRAHVHEIGHLLGLGHVDIGKKHCPPSGNTNLGPCYGVADKDKYSVMGQGMELRDRHANPWRRAMIDFTKKGSMTNATDWAPKRKRHYPRTLPEAASNVHITVKPKRK</sequence>
<dbReference type="HOGENOM" id="CLU_996643_0_0_6"/>
<dbReference type="RefSeq" id="WP_011397772.1">
    <property type="nucleotide sequence ID" value="NC_007645.1"/>
</dbReference>
<keyword evidence="2" id="KW-1185">Reference proteome</keyword>
<dbReference type="InterPro" id="IPR024079">
    <property type="entry name" value="MetalloPept_cat_dom_sf"/>
</dbReference>
<organism evidence="1 2">
    <name type="scientific">Hahella chejuensis (strain KCTC 2396)</name>
    <dbReference type="NCBI Taxonomy" id="349521"/>
    <lineage>
        <taxon>Bacteria</taxon>
        <taxon>Pseudomonadati</taxon>
        <taxon>Pseudomonadota</taxon>
        <taxon>Gammaproteobacteria</taxon>
        <taxon>Oceanospirillales</taxon>
        <taxon>Hahellaceae</taxon>
        <taxon>Hahella</taxon>
    </lineage>
</organism>
<dbReference type="GO" id="GO:0008237">
    <property type="term" value="F:metallopeptidase activity"/>
    <property type="evidence" value="ECO:0007669"/>
    <property type="project" value="InterPro"/>
</dbReference>
<dbReference type="eggNOG" id="ENOG5033MU1">
    <property type="taxonomic scope" value="Bacteria"/>
</dbReference>
<name>Q2SF69_HAHCH</name>
<dbReference type="EMBL" id="CP000155">
    <property type="protein sequence ID" value="ABC30705.1"/>
    <property type="molecule type" value="Genomic_DNA"/>
</dbReference>
<reference evidence="1 2" key="1">
    <citation type="journal article" date="2005" name="Nucleic Acids Res.">
        <title>Genomic blueprint of Hahella chejuensis, a marine microbe producing an algicidal agent.</title>
        <authorList>
            <person name="Jeong H."/>
            <person name="Yim J.H."/>
            <person name="Lee C."/>
            <person name="Choi S.-H."/>
            <person name="Park Y.K."/>
            <person name="Yoon S.H."/>
            <person name="Hur C.-G."/>
            <person name="Kang H.-Y."/>
            <person name="Kim D."/>
            <person name="Lee H.H."/>
            <person name="Park K.H."/>
            <person name="Park S.-H."/>
            <person name="Park H.-S."/>
            <person name="Lee H.K."/>
            <person name="Oh T.K."/>
            <person name="Kim J.F."/>
        </authorList>
    </citation>
    <scope>NUCLEOTIDE SEQUENCE [LARGE SCALE GENOMIC DNA]</scope>
    <source>
        <strain evidence="1 2">KCTC 2396</strain>
    </source>
</reference>
<protein>
    <submittedName>
        <fullName evidence="1">Uncharacterized protein</fullName>
    </submittedName>
</protein>
<dbReference type="KEGG" id="hch:HCH_03987"/>
<dbReference type="OrthoDB" id="7055852at2"/>